<evidence type="ECO:0000256" key="1">
    <source>
        <dbReference type="ARBA" id="ARBA00001946"/>
    </source>
</evidence>
<feature type="binding site" evidence="4">
    <location>
        <position position="66"/>
    </location>
    <ligand>
        <name>substrate</name>
    </ligand>
</feature>
<keyword evidence="8" id="KW-1185">Reference proteome</keyword>
<feature type="binding site" evidence="5">
    <location>
        <position position="146"/>
    </location>
    <ligand>
        <name>Mg(2+)</name>
        <dbReference type="ChEBI" id="CHEBI:18420"/>
    </ligand>
</feature>
<organism evidence="7 8">
    <name type="scientific">Nocardioides luteus</name>
    <dbReference type="NCBI Taxonomy" id="1844"/>
    <lineage>
        <taxon>Bacteria</taxon>
        <taxon>Bacillati</taxon>
        <taxon>Actinomycetota</taxon>
        <taxon>Actinomycetes</taxon>
        <taxon>Propionibacteriales</taxon>
        <taxon>Nocardioidaceae</taxon>
        <taxon>Nocardioides</taxon>
    </lineage>
</organism>
<evidence type="ECO:0000256" key="5">
    <source>
        <dbReference type="PIRSR" id="PIRSR015582-2"/>
    </source>
</evidence>
<keyword evidence="7" id="KW-0456">Lyase</keyword>
<dbReference type="EMBL" id="JZDQ02000023">
    <property type="protein sequence ID" value="OIJ25641.1"/>
    <property type="molecule type" value="Genomic_DNA"/>
</dbReference>
<evidence type="ECO:0000313" key="7">
    <source>
        <dbReference type="EMBL" id="OIJ25641.1"/>
    </source>
</evidence>
<evidence type="ECO:0000259" key="6">
    <source>
        <dbReference type="Pfam" id="PF03328"/>
    </source>
</evidence>
<keyword evidence="2 5" id="KW-0479">Metal-binding</keyword>
<dbReference type="OrthoDB" id="5172636at2"/>
<dbReference type="InterPro" id="IPR015813">
    <property type="entry name" value="Pyrv/PenolPyrv_kinase-like_dom"/>
</dbReference>
<evidence type="ECO:0000313" key="8">
    <source>
        <dbReference type="Proteomes" id="UP000033772"/>
    </source>
</evidence>
<dbReference type="AlphaFoldDB" id="A0A1J4N5F7"/>
<feature type="binding site" evidence="5">
    <location>
        <position position="120"/>
    </location>
    <ligand>
        <name>Mg(2+)</name>
        <dbReference type="ChEBI" id="CHEBI:18420"/>
    </ligand>
</feature>
<comment type="cofactor">
    <cofactor evidence="1">
        <name>Mg(2+)</name>
        <dbReference type="ChEBI" id="CHEBI:18420"/>
    </cofactor>
</comment>
<dbReference type="GO" id="GO:0006107">
    <property type="term" value="P:oxaloacetate metabolic process"/>
    <property type="evidence" value="ECO:0007669"/>
    <property type="project" value="TreeGrafter"/>
</dbReference>
<comment type="caution">
    <text evidence="7">The sequence shown here is derived from an EMBL/GenBank/DDBJ whole genome shotgun (WGS) entry which is preliminary data.</text>
</comment>
<dbReference type="PIRSF" id="PIRSF015582">
    <property type="entry name" value="Cit_lyase_B"/>
    <property type="match status" value="1"/>
</dbReference>
<dbReference type="RefSeq" id="WP_071327144.1">
    <property type="nucleotide sequence ID" value="NZ_JZDQ02000023.1"/>
</dbReference>
<dbReference type="Proteomes" id="UP000033772">
    <property type="component" value="Unassembled WGS sequence"/>
</dbReference>
<feature type="binding site" evidence="4">
    <location>
        <position position="120"/>
    </location>
    <ligand>
        <name>substrate</name>
    </ligand>
</feature>
<evidence type="ECO:0000256" key="2">
    <source>
        <dbReference type="ARBA" id="ARBA00022723"/>
    </source>
</evidence>
<reference evidence="7" key="1">
    <citation type="submission" date="2016-10" db="EMBL/GenBank/DDBJ databases">
        <title>Draft Genome Sequence of Nocardioides luteus Strain BAFB, an Alkane-Degrading Bacterium Isolated from JP-7 Polluted Soil.</title>
        <authorList>
            <person name="Brown L."/>
            <person name="Ruiz O.N."/>
            <person name="Gunasekera T."/>
        </authorList>
    </citation>
    <scope>NUCLEOTIDE SEQUENCE [LARGE SCALE GENOMIC DNA]</scope>
    <source>
        <strain evidence="7">BAFB</strain>
    </source>
</reference>
<sequence>MSTAETARTWLFVPGDRPERFAKAAAAGPDVVVLDLEDAVAPAHKDAARAHVTAWLARTEVTAAVRVNAAGSPWHDADIAALAALGRPTTVMLPKADSAEAIAAVLDALPTGSAVVALVETALGVARAIDLATSPGVVRLAFGSFDLAAELGVDPDHAPALAPARGSLVLASAVGGLAGPVDGVTGDVRDHERLTADVAAAAALGFAGKLCIHPGQVAPAAAALAPTADEVAWAERVLAAATEDGVALVDGRMVDAPVVARARRIVSLTRPTPGAAR</sequence>
<dbReference type="Pfam" id="PF03328">
    <property type="entry name" value="HpcH_HpaI"/>
    <property type="match status" value="1"/>
</dbReference>
<dbReference type="Gene3D" id="3.20.20.60">
    <property type="entry name" value="Phosphoenolpyruvate-binding domains"/>
    <property type="match status" value="1"/>
</dbReference>
<keyword evidence="3 5" id="KW-0460">Magnesium</keyword>
<proteinExistence type="predicted"/>
<dbReference type="InterPro" id="IPR040442">
    <property type="entry name" value="Pyrv_kinase-like_dom_sf"/>
</dbReference>
<dbReference type="STRING" id="1844.UG56_016770"/>
<dbReference type="GO" id="GO:0016829">
    <property type="term" value="F:lyase activity"/>
    <property type="evidence" value="ECO:0007669"/>
    <property type="project" value="UniProtKB-KW"/>
</dbReference>
<dbReference type="PANTHER" id="PTHR32308">
    <property type="entry name" value="LYASE BETA SUBUNIT, PUTATIVE (AFU_ORTHOLOGUE AFUA_4G13030)-RELATED"/>
    <property type="match status" value="1"/>
</dbReference>
<accession>A0A1J4N5F7</accession>
<dbReference type="InterPro" id="IPR005000">
    <property type="entry name" value="Aldolase/citrate-lyase_domain"/>
</dbReference>
<evidence type="ECO:0000256" key="4">
    <source>
        <dbReference type="PIRSR" id="PIRSR015582-1"/>
    </source>
</evidence>
<dbReference type="GO" id="GO:0000287">
    <property type="term" value="F:magnesium ion binding"/>
    <property type="evidence" value="ECO:0007669"/>
    <property type="project" value="TreeGrafter"/>
</dbReference>
<evidence type="ECO:0000256" key="3">
    <source>
        <dbReference type="ARBA" id="ARBA00022842"/>
    </source>
</evidence>
<dbReference type="SUPFAM" id="SSF51621">
    <property type="entry name" value="Phosphoenolpyruvate/pyruvate domain"/>
    <property type="match status" value="1"/>
</dbReference>
<dbReference type="PANTHER" id="PTHR32308:SF10">
    <property type="entry name" value="CITRATE LYASE SUBUNIT BETA"/>
    <property type="match status" value="1"/>
</dbReference>
<dbReference type="InterPro" id="IPR011206">
    <property type="entry name" value="Citrate_lyase_beta/mcl1/mcl2"/>
</dbReference>
<name>A0A1J4N5F7_9ACTN</name>
<feature type="domain" description="HpcH/HpaI aldolase/citrate lyase" evidence="6">
    <location>
        <begin position="8"/>
        <end position="214"/>
    </location>
</feature>
<gene>
    <name evidence="7" type="ORF">UG56_016770</name>
</gene>
<protein>
    <submittedName>
        <fullName evidence="7">CoA ester lyase</fullName>
    </submittedName>
</protein>